<evidence type="ECO:0000313" key="8">
    <source>
        <dbReference type="EMBL" id="KUL42225.1"/>
    </source>
</evidence>
<dbReference type="Pfam" id="PF17389">
    <property type="entry name" value="Bac_rhamnosid6H"/>
    <property type="match status" value="1"/>
</dbReference>
<feature type="domain" description="Alpha-L-rhamnosidase concanavalin-like" evidence="4">
    <location>
        <begin position="298"/>
        <end position="402"/>
    </location>
</feature>
<dbReference type="GO" id="GO:0005975">
    <property type="term" value="P:carbohydrate metabolic process"/>
    <property type="evidence" value="ECO:0007669"/>
    <property type="project" value="InterPro"/>
</dbReference>
<dbReference type="Gene3D" id="1.50.10.10">
    <property type="match status" value="1"/>
</dbReference>
<evidence type="ECO:0000313" key="9">
    <source>
        <dbReference type="Proteomes" id="UP000053244"/>
    </source>
</evidence>
<dbReference type="SUPFAM" id="SSF48208">
    <property type="entry name" value="Six-hairpin glycosidases"/>
    <property type="match status" value="1"/>
</dbReference>
<keyword evidence="9" id="KW-1185">Reference proteome</keyword>
<dbReference type="InterPro" id="IPR013783">
    <property type="entry name" value="Ig-like_fold"/>
</dbReference>
<dbReference type="GO" id="GO:0030596">
    <property type="term" value="F:alpha-L-rhamnosidase activity"/>
    <property type="evidence" value="ECO:0007669"/>
    <property type="project" value="UniProtKB-EC"/>
</dbReference>
<proteinExistence type="predicted"/>
<dbReference type="Gene3D" id="2.60.120.260">
    <property type="entry name" value="Galactose-binding domain-like"/>
    <property type="match status" value="2"/>
</dbReference>
<dbReference type="InterPro" id="IPR008902">
    <property type="entry name" value="Rhamnosid_concanavalin"/>
</dbReference>
<feature type="domain" description="Alpha-L-rhamnosidase C-terminal" evidence="7">
    <location>
        <begin position="760"/>
        <end position="833"/>
    </location>
</feature>
<dbReference type="RefSeq" id="WP_067684316.1">
    <property type="nucleotide sequence ID" value="NZ_LLZH01000002.1"/>
</dbReference>
<dbReference type="AlphaFoldDB" id="A0A0X3VBV6"/>
<dbReference type="InterPro" id="IPR035398">
    <property type="entry name" value="Bac_rhamnosid_C"/>
</dbReference>
<dbReference type="InterPro" id="IPR016007">
    <property type="entry name" value="Alpha_rhamnosid"/>
</dbReference>
<protein>
    <recommendedName>
        <fullName evidence="2">alpha-L-rhamnosidase</fullName>
        <ecNumber evidence="2">3.2.1.40</ecNumber>
    </recommendedName>
</protein>
<dbReference type="Proteomes" id="UP000053244">
    <property type="component" value="Unassembled WGS sequence"/>
</dbReference>
<dbReference type="Gene3D" id="2.60.40.10">
    <property type="entry name" value="Immunoglobulins"/>
    <property type="match status" value="1"/>
</dbReference>
<evidence type="ECO:0000259" key="5">
    <source>
        <dbReference type="Pfam" id="PF08531"/>
    </source>
</evidence>
<dbReference type="InterPro" id="IPR035396">
    <property type="entry name" value="Bac_rhamnosid6H"/>
</dbReference>
<dbReference type="PANTHER" id="PTHR33307:SF6">
    <property type="entry name" value="ALPHA-RHAMNOSIDASE (EUROFUNG)-RELATED"/>
    <property type="match status" value="1"/>
</dbReference>
<dbReference type="Pfam" id="PF08531">
    <property type="entry name" value="Bac_rhamnosid_N"/>
    <property type="match status" value="1"/>
</dbReference>
<evidence type="ECO:0000256" key="3">
    <source>
        <dbReference type="ARBA" id="ARBA00022801"/>
    </source>
</evidence>
<dbReference type="EC" id="3.2.1.40" evidence="2"/>
<evidence type="ECO:0000259" key="4">
    <source>
        <dbReference type="Pfam" id="PF05592"/>
    </source>
</evidence>
<keyword evidence="3" id="KW-0378">Hydrolase</keyword>
<reference evidence="8 9" key="1">
    <citation type="submission" date="2015-10" db="EMBL/GenBank/DDBJ databases">
        <authorList>
            <person name="Gilbert D.G."/>
        </authorList>
    </citation>
    <scope>NUCLEOTIDE SEQUENCE [LARGE SCALE GENOMIC DNA]</scope>
    <source>
        <strain evidence="8 9">NRRL B-16712</strain>
    </source>
</reference>
<feature type="domain" description="Alpha-L-rhamnosidase six-hairpin glycosidase" evidence="6">
    <location>
        <begin position="407"/>
        <end position="757"/>
    </location>
</feature>
<evidence type="ECO:0000259" key="7">
    <source>
        <dbReference type="Pfam" id="PF17390"/>
    </source>
</evidence>
<evidence type="ECO:0000259" key="6">
    <source>
        <dbReference type="Pfam" id="PF17389"/>
    </source>
</evidence>
<organism evidence="8 9">
    <name type="scientific">Actinoplanes awajinensis subsp. mycoplanecinus</name>
    <dbReference type="NCBI Taxonomy" id="135947"/>
    <lineage>
        <taxon>Bacteria</taxon>
        <taxon>Bacillati</taxon>
        <taxon>Actinomycetota</taxon>
        <taxon>Actinomycetes</taxon>
        <taxon>Micromonosporales</taxon>
        <taxon>Micromonosporaceae</taxon>
        <taxon>Actinoplanes</taxon>
    </lineage>
</organism>
<dbReference type="Pfam" id="PF17390">
    <property type="entry name" value="Bac_rhamnosid_C"/>
    <property type="match status" value="1"/>
</dbReference>
<feature type="domain" description="Bacterial alpha-L-rhamnosidase N-terminal" evidence="5">
    <location>
        <begin position="133"/>
        <end position="264"/>
    </location>
</feature>
<dbReference type="OrthoDB" id="9761045at2"/>
<gene>
    <name evidence="8" type="ORF">ADL15_01415</name>
</gene>
<name>A0A0X3VBV6_9ACTN</name>
<dbReference type="Pfam" id="PF25788">
    <property type="entry name" value="Ig_Rha78A_N"/>
    <property type="match status" value="1"/>
</dbReference>
<dbReference type="PANTHER" id="PTHR33307">
    <property type="entry name" value="ALPHA-RHAMNOSIDASE (EUROFUNG)"/>
    <property type="match status" value="1"/>
</dbReference>
<dbReference type="Gene3D" id="2.60.420.10">
    <property type="entry name" value="Maltose phosphorylase, domain 3"/>
    <property type="match status" value="1"/>
</dbReference>
<accession>A0A0X3VBV6</accession>
<dbReference type="InterPro" id="IPR008928">
    <property type="entry name" value="6-hairpin_glycosidase_sf"/>
</dbReference>
<dbReference type="Pfam" id="PF05592">
    <property type="entry name" value="Bac_rhamnosid"/>
    <property type="match status" value="1"/>
</dbReference>
<dbReference type="PIRSF" id="PIRSF010631">
    <property type="entry name" value="A-rhamnsds"/>
    <property type="match status" value="1"/>
</dbReference>
<comment type="caution">
    <text evidence="8">The sequence shown here is derived from an EMBL/GenBank/DDBJ whole genome shotgun (WGS) entry which is preliminary data.</text>
</comment>
<dbReference type="InterPro" id="IPR013737">
    <property type="entry name" value="Bac_rhamnosid_N"/>
</dbReference>
<evidence type="ECO:0000256" key="1">
    <source>
        <dbReference type="ARBA" id="ARBA00001445"/>
    </source>
</evidence>
<dbReference type="EMBL" id="LLZH01000002">
    <property type="protein sequence ID" value="KUL42225.1"/>
    <property type="molecule type" value="Genomic_DNA"/>
</dbReference>
<dbReference type="InterPro" id="IPR012341">
    <property type="entry name" value="6hp_glycosidase-like_sf"/>
</dbReference>
<sequence length="840" mass="90636">MKPRVEHLEEAFGIGERSPRLSWRLPPGADAQTAFRVRTTDGQDTGWLPGTDHVLVAWPFAALGPAQRVTWQVRVRTSLGESPWSPPCVLETGLLSPADWSARWIRPAEDSVAPAGQRPGHELRGEIVCAGPVGSARLYATAHGLYEAFVNGVRVGDQELTPGFTQYASRLQTQTYDVSALLRPGVNEITVLLTDGWFRGQVGLLRAADQWGAATAFLAQVHVDGRVAGGTGDGWTSRVSAVRAADLIEGQHADLAAGPGPWSPARLAPELGFDGLVGAVAPPVRRIEELRPVAITTLAPDRRVVDLGQNINGWVRLTGPAGAEVTLTHGEALGADGDVDMTHLAPALPFLPHPLSAGQVDRVTFASAGVFEPRHTTHGFRYVRITGLADFSADDVTGVVVHSDLTMTGWFSCDDERIERLHEAAVWSFRGNACDIPTDCPTRERAGWTGDWQVFVPAAAFLYDVAGFSTKWLRDLAADQWDTGVVANISPTPPAEGRHGPLGGWNGSAGWGDAAVIVPWEIYRAYGDVRLLAEQWDSMRAWLGFVERSAAAGAHPDPHLWDSGFHWGEWLVPGDVIGDMATYQARDFTDVATAYFYRSASLMAEIAAVLGHDPAPYAELAERVRAAWQAEFVAADGRIRPDTQANLVRALAFGLVPPEHTRAAADRLAALIRDAGTHLATGFLATADLLPVLAEHGHAALAYDLLAQDTEPSWMTMLDRGATTVWEWWDGVNADGVARDSLNHYSKGAVIGFLHRYTAGIRCLEAGYRRFRIAPIPGGGLTRASATHDSPYGRIRSSWEITDGVLRLTVEVPPGTSAEVVVLSATEDVGPGTHIFEHAY</sequence>
<comment type="catalytic activity">
    <reaction evidence="1">
        <text>Hydrolysis of terminal non-reducing alpha-L-rhamnose residues in alpha-L-rhamnosides.</text>
        <dbReference type="EC" id="3.2.1.40"/>
    </reaction>
</comment>
<evidence type="ECO:0000256" key="2">
    <source>
        <dbReference type="ARBA" id="ARBA00012652"/>
    </source>
</evidence>